<feature type="transmembrane region" description="Helical" evidence="7">
    <location>
        <begin position="21"/>
        <end position="42"/>
    </location>
</feature>
<feature type="transmembrane region" description="Helical" evidence="7">
    <location>
        <begin position="272"/>
        <end position="298"/>
    </location>
</feature>
<comment type="similarity">
    <text evidence="7">Belongs to the binding-protein-dependent transport system permease family.</text>
</comment>
<proteinExistence type="inferred from homology"/>
<dbReference type="EMBL" id="FOAN01000009">
    <property type="protein sequence ID" value="SEM26828.1"/>
    <property type="molecule type" value="Genomic_DNA"/>
</dbReference>
<dbReference type="InterPro" id="IPR000515">
    <property type="entry name" value="MetI-like"/>
</dbReference>
<accession>A0A1H7X163</accession>
<sequence>MTSEGYSQFNAFDLMTAPRRLLPWLLLTPALIIFAGLTLYPLGRTLALSLFATDYGFENAKFIGLENFRELWDSRFFRQAVTNTVLFTVVATVLEVAAGLGLALLLDRAFPGRTLVMTLLLAPFVLSTMVVTAIWRAWFHFDLGFLNNLLRTVGLPGVPWLFDPNLALWSIVLVDLWQTAPFAFLIIFAGLRLIPQDVYEAARVDGAGPWRRFRDMTLPLLAPYLFVAALLRSVDSFKLFDKVYAMTGGGPGQATETVSMFVYRQGFRFFDIGLASAAAVVMIVVAGLLAVVYAASLLKGAGR</sequence>
<evidence type="ECO:0000256" key="7">
    <source>
        <dbReference type="RuleBase" id="RU363032"/>
    </source>
</evidence>
<dbReference type="PANTHER" id="PTHR30193">
    <property type="entry name" value="ABC TRANSPORTER PERMEASE PROTEIN"/>
    <property type="match status" value="1"/>
</dbReference>
<organism evidence="9 10">
    <name type="scientific">Bosea lupini</name>
    <dbReference type="NCBI Taxonomy" id="1036779"/>
    <lineage>
        <taxon>Bacteria</taxon>
        <taxon>Pseudomonadati</taxon>
        <taxon>Pseudomonadota</taxon>
        <taxon>Alphaproteobacteria</taxon>
        <taxon>Hyphomicrobiales</taxon>
        <taxon>Boseaceae</taxon>
        <taxon>Bosea</taxon>
    </lineage>
</organism>
<evidence type="ECO:0000259" key="8">
    <source>
        <dbReference type="PROSITE" id="PS50928"/>
    </source>
</evidence>
<dbReference type="AlphaFoldDB" id="A0A1H7X163"/>
<keyword evidence="2 7" id="KW-0813">Transport</keyword>
<keyword evidence="10" id="KW-1185">Reference proteome</keyword>
<dbReference type="Pfam" id="PF00528">
    <property type="entry name" value="BPD_transp_1"/>
    <property type="match status" value="1"/>
</dbReference>
<dbReference type="InterPro" id="IPR051393">
    <property type="entry name" value="ABC_transporter_permease"/>
</dbReference>
<gene>
    <name evidence="9" type="ORF">SAMN04515666_10998</name>
</gene>
<feature type="domain" description="ABC transmembrane type-1" evidence="8">
    <location>
        <begin position="81"/>
        <end position="293"/>
    </location>
</feature>
<dbReference type="PANTHER" id="PTHR30193:SF37">
    <property type="entry name" value="INNER MEMBRANE ABC TRANSPORTER PERMEASE PROTEIN YCJO"/>
    <property type="match status" value="1"/>
</dbReference>
<dbReference type="GO" id="GO:0055085">
    <property type="term" value="P:transmembrane transport"/>
    <property type="evidence" value="ECO:0007669"/>
    <property type="project" value="InterPro"/>
</dbReference>
<feature type="transmembrane region" description="Helical" evidence="7">
    <location>
        <begin position="85"/>
        <end position="106"/>
    </location>
</feature>
<keyword evidence="6 7" id="KW-0472">Membrane</keyword>
<reference evidence="10" key="1">
    <citation type="submission" date="2016-10" db="EMBL/GenBank/DDBJ databases">
        <authorList>
            <person name="Varghese N."/>
            <person name="Submissions S."/>
        </authorList>
    </citation>
    <scope>NUCLEOTIDE SEQUENCE [LARGE SCALE GENOMIC DNA]</scope>
    <source>
        <strain evidence="10">LMG 26383,CCUG 61248,R- 45681</strain>
    </source>
</reference>
<feature type="transmembrane region" description="Helical" evidence="7">
    <location>
        <begin position="118"/>
        <end position="138"/>
    </location>
</feature>
<evidence type="ECO:0000313" key="10">
    <source>
        <dbReference type="Proteomes" id="UP000199664"/>
    </source>
</evidence>
<dbReference type="Proteomes" id="UP000199664">
    <property type="component" value="Unassembled WGS sequence"/>
</dbReference>
<evidence type="ECO:0000256" key="4">
    <source>
        <dbReference type="ARBA" id="ARBA00022692"/>
    </source>
</evidence>
<keyword evidence="3" id="KW-1003">Cell membrane</keyword>
<dbReference type="Gene3D" id="1.10.3720.10">
    <property type="entry name" value="MetI-like"/>
    <property type="match status" value="1"/>
</dbReference>
<evidence type="ECO:0000256" key="1">
    <source>
        <dbReference type="ARBA" id="ARBA00004651"/>
    </source>
</evidence>
<evidence type="ECO:0000256" key="6">
    <source>
        <dbReference type="ARBA" id="ARBA00023136"/>
    </source>
</evidence>
<keyword evidence="4 7" id="KW-0812">Transmembrane</keyword>
<feature type="transmembrane region" description="Helical" evidence="7">
    <location>
        <begin position="166"/>
        <end position="195"/>
    </location>
</feature>
<name>A0A1H7X163_9HYPH</name>
<evidence type="ECO:0000313" key="9">
    <source>
        <dbReference type="EMBL" id="SEM26828.1"/>
    </source>
</evidence>
<dbReference type="SUPFAM" id="SSF161098">
    <property type="entry name" value="MetI-like"/>
    <property type="match status" value="1"/>
</dbReference>
<dbReference type="PROSITE" id="PS50928">
    <property type="entry name" value="ABC_TM1"/>
    <property type="match status" value="1"/>
</dbReference>
<comment type="subcellular location">
    <subcellularLocation>
        <location evidence="1 7">Cell membrane</location>
        <topology evidence="1 7">Multi-pass membrane protein</topology>
    </subcellularLocation>
</comment>
<keyword evidence="5 7" id="KW-1133">Transmembrane helix</keyword>
<dbReference type="STRING" id="1036779.SAMN04515666_10998"/>
<dbReference type="GO" id="GO:0005886">
    <property type="term" value="C:plasma membrane"/>
    <property type="evidence" value="ECO:0007669"/>
    <property type="project" value="UniProtKB-SubCell"/>
</dbReference>
<protein>
    <submittedName>
        <fullName evidence="9">Carbohydrate ABC transporter membrane protein 1, CUT1 family</fullName>
    </submittedName>
</protein>
<evidence type="ECO:0000256" key="5">
    <source>
        <dbReference type="ARBA" id="ARBA00022989"/>
    </source>
</evidence>
<evidence type="ECO:0000256" key="2">
    <source>
        <dbReference type="ARBA" id="ARBA00022448"/>
    </source>
</evidence>
<evidence type="ECO:0000256" key="3">
    <source>
        <dbReference type="ARBA" id="ARBA00022475"/>
    </source>
</evidence>
<dbReference type="InterPro" id="IPR035906">
    <property type="entry name" value="MetI-like_sf"/>
</dbReference>
<dbReference type="CDD" id="cd06261">
    <property type="entry name" value="TM_PBP2"/>
    <property type="match status" value="1"/>
</dbReference>